<gene>
    <name evidence="11" type="primary">Dmbt1_0</name>
    <name evidence="11" type="ORF">EUBBOU_R12428</name>
</gene>
<dbReference type="SMART" id="SM00202">
    <property type="entry name" value="SR"/>
    <property type="match status" value="1"/>
</dbReference>
<evidence type="ECO:0000256" key="1">
    <source>
        <dbReference type="ARBA" id="ARBA00022729"/>
    </source>
</evidence>
<dbReference type="PROSITE" id="PS50287">
    <property type="entry name" value="SRCR_2"/>
    <property type="match status" value="2"/>
</dbReference>
<dbReference type="PANTHER" id="PTHR19331:SF487">
    <property type="entry name" value="SOLUBLE SCAVENGER RECEPTOR CYSTEINE-RICH DOMAIN-CONTAINING PROTEIN SSC5D"/>
    <property type="match status" value="1"/>
</dbReference>
<reference evidence="11 12" key="1">
    <citation type="submission" date="2019-09" db="EMBL/GenBank/DDBJ databases">
        <title>Bird 10,000 Genomes (B10K) Project - Family phase.</title>
        <authorList>
            <person name="Zhang G."/>
        </authorList>
    </citation>
    <scope>NUCLEOTIDE SEQUENCE [LARGE SCALE GENOMIC DNA]</scope>
    <source>
        <strain evidence="11">B10K-DU-001-04</strain>
        <tissue evidence="11">Muscle</tissue>
    </source>
</reference>
<evidence type="ECO:0000256" key="4">
    <source>
        <dbReference type="ARBA" id="ARBA00023170"/>
    </source>
</evidence>
<feature type="domain" description="SRCR" evidence="10">
    <location>
        <begin position="51"/>
        <end position="150"/>
    </location>
</feature>
<comment type="caution">
    <text evidence="11">The sequence shown here is derived from an EMBL/GenBank/DDBJ whole genome shotgun (WGS) entry which is preliminary data.</text>
</comment>
<evidence type="ECO:0000313" key="11">
    <source>
        <dbReference type="EMBL" id="NXF84946.1"/>
    </source>
</evidence>
<dbReference type="Proteomes" id="UP000583613">
    <property type="component" value="Unassembled WGS sequence"/>
</dbReference>
<dbReference type="Gene3D" id="3.10.250.10">
    <property type="entry name" value="SRCR-like domain"/>
    <property type="match status" value="2"/>
</dbReference>
<feature type="disulfide bond" evidence="9">
    <location>
        <begin position="120"/>
        <end position="130"/>
    </location>
</feature>
<keyword evidence="1" id="KW-0732">Signal</keyword>
<comment type="function">
    <text evidence="6">Binds to extracellular matrix proteins. Binds to pathogen-associated molecular patterns (PAMPs) present on the cell walls of Gram-positive and Gram-negative bacteria and fungi, behaving as a pattern recognition receptor (PRR). Induces bacterial and fungal aggregation and subsequent inhibition of PAMP-induced cytokine release. Does not possess intrinsic bactericidal activity. May play a role in the innate defense and homeostasis of certain epithelial surfaces.</text>
</comment>
<organism evidence="11 12">
    <name type="scientific">Eubucco bourcierii</name>
    <name type="common">red-headed barbet</name>
    <dbReference type="NCBI Taxonomy" id="91767"/>
    <lineage>
        <taxon>Eukaryota</taxon>
        <taxon>Metazoa</taxon>
        <taxon>Chordata</taxon>
        <taxon>Craniata</taxon>
        <taxon>Vertebrata</taxon>
        <taxon>Euteleostomi</taxon>
        <taxon>Archelosauria</taxon>
        <taxon>Archosauria</taxon>
        <taxon>Dinosauria</taxon>
        <taxon>Saurischia</taxon>
        <taxon>Theropoda</taxon>
        <taxon>Coelurosauria</taxon>
        <taxon>Aves</taxon>
        <taxon>Neognathae</taxon>
        <taxon>Neoaves</taxon>
        <taxon>Telluraves</taxon>
        <taxon>Coraciimorphae</taxon>
        <taxon>Piciformes</taxon>
        <taxon>Ramphastidae</taxon>
        <taxon>Eubucco</taxon>
    </lineage>
</organism>
<keyword evidence="2" id="KW-0677">Repeat</keyword>
<keyword evidence="3 9" id="KW-1015">Disulfide bond</keyword>
<dbReference type="GO" id="GO:0016020">
    <property type="term" value="C:membrane"/>
    <property type="evidence" value="ECO:0007669"/>
    <property type="project" value="InterPro"/>
</dbReference>
<protein>
    <recommendedName>
        <fullName evidence="8">Soluble scavenger receptor cysteine-rich domain-containing protein SSC5D</fullName>
    </recommendedName>
</protein>
<feature type="non-terminal residue" evidence="11">
    <location>
        <position position="150"/>
    </location>
</feature>
<dbReference type="Pfam" id="PF00530">
    <property type="entry name" value="SRCR"/>
    <property type="match status" value="2"/>
</dbReference>
<feature type="disulfide bond" evidence="9">
    <location>
        <begin position="76"/>
        <end position="140"/>
    </location>
</feature>
<feature type="non-terminal residue" evidence="11">
    <location>
        <position position="1"/>
    </location>
</feature>
<keyword evidence="4" id="KW-0675">Receptor</keyword>
<dbReference type="PRINTS" id="PR00258">
    <property type="entry name" value="SPERACTRCPTR"/>
</dbReference>
<evidence type="ECO:0000256" key="6">
    <source>
        <dbReference type="ARBA" id="ARBA00058074"/>
    </source>
</evidence>
<dbReference type="InterPro" id="IPR036772">
    <property type="entry name" value="SRCR-like_dom_sf"/>
</dbReference>
<evidence type="ECO:0000256" key="5">
    <source>
        <dbReference type="ARBA" id="ARBA00023180"/>
    </source>
</evidence>
<dbReference type="EMBL" id="VWZE01000934">
    <property type="protein sequence ID" value="NXF84946.1"/>
    <property type="molecule type" value="Genomic_DNA"/>
</dbReference>
<feature type="disulfide bond" evidence="9">
    <location>
        <begin position="89"/>
        <end position="150"/>
    </location>
</feature>
<keyword evidence="12" id="KW-1185">Reference proteome</keyword>
<evidence type="ECO:0000256" key="9">
    <source>
        <dbReference type="PROSITE-ProRule" id="PRU00196"/>
    </source>
</evidence>
<dbReference type="OrthoDB" id="536948at2759"/>
<dbReference type="PANTHER" id="PTHR19331">
    <property type="entry name" value="SCAVENGER RECEPTOR DOMAIN-CONTAINING"/>
    <property type="match status" value="1"/>
</dbReference>
<comment type="subunit">
    <text evidence="7">Interacts with LGALS1 and laminin.</text>
</comment>
<evidence type="ECO:0000256" key="3">
    <source>
        <dbReference type="ARBA" id="ARBA00023157"/>
    </source>
</evidence>
<evidence type="ECO:0000256" key="7">
    <source>
        <dbReference type="ARBA" id="ARBA00064153"/>
    </source>
</evidence>
<feature type="domain" description="SRCR" evidence="10">
    <location>
        <begin position="1"/>
        <end position="43"/>
    </location>
</feature>
<evidence type="ECO:0000256" key="8">
    <source>
        <dbReference type="ARBA" id="ARBA00069168"/>
    </source>
</evidence>
<comment type="caution">
    <text evidence="9">Lacks conserved residue(s) required for the propagation of feature annotation.</text>
</comment>
<dbReference type="InterPro" id="IPR001190">
    <property type="entry name" value="SRCR"/>
</dbReference>
<dbReference type="SUPFAM" id="SSF56487">
    <property type="entry name" value="SRCR-like"/>
    <property type="match status" value="2"/>
</dbReference>
<dbReference type="AlphaFoldDB" id="A0A7K8X1J9"/>
<proteinExistence type="predicted"/>
<keyword evidence="5" id="KW-0325">Glycoprotein</keyword>
<evidence type="ECO:0000256" key="2">
    <source>
        <dbReference type="ARBA" id="ARBA00022737"/>
    </source>
</evidence>
<dbReference type="FunFam" id="3.10.250.10:FF:000007">
    <property type="entry name" value="Soluble scavenger receptor cysteine-rich domain-containing protein SSC5D"/>
    <property type="match status" value="1"/>
</dbReference>
<evidence type="ECO:0000259" key="10">
    <source>
        <dbReference type="PROSITE" id="PS50287"/>
    </source>
</evidence>
<name>A0A7K8X1J9_9PICI</name>
<feature type="disulfide bond" evidence="9">
    <location>
        <begin position="12"/>
        <end position="22"/>
    </location>
</feature>
<evidence type="ECO:0000313" key="12">
    <source>
        <dbReference type="Proteomes" id="UP000583613"/>
    </source>
</evidence>
<accession>A0A7K8X1J9</accession>
<dbReference type="PROSITE" id="PS00420">
    <property type="entry name" value="SRCR_1"/>
    <property type="match status" value="1"/>
</dbReference>
<sequence>GHGPIWLDDVSCTGEEKDLLACRVKTWGTHNCNHGEDASVVCAGNSSSANLRLVGGPHGCAGRVEVAHEGQWGTVCDDSWDLKEATVVCRQLGCGPAQAAPGQARFGQGLGRIWLDDVACTGTEENLAQCPAQPWGQTNCQHREDASVVC</sequence>